<evidence type="ECO:0000313" key="11">
    <source>
        <dbReference type="Proteomes" id="UP000242877"/>
    </source>
</evidence>
<dbReference type="GO" id="GO:0061692">
    <property type="term" value="P:cellular detoxification of hydrogen peroxide"/>
    <property type="evidence" value="ECO:0007669"/>
    <property type="project" value="EnsemblFungi"/>
</dbReference>
<dbReference type="SUPFAM" id="SSF52833">
    <property type="entry name" value="Thioredoxin-like"/>
    <property type="match status" value="1"/>
</dbReference>
<evidence type="ECO:0000256" key="2">
    <source>
        <dbReference type="ARBA" id="ARBA00022559"/>
    </source>
</evidence>
<dbReference type="PROSITE" id="PS51355">
    <property type="entry name" value="GLUTATHIONE_PEROXID_3"/>
    <property type="match status" value="1"/>
</dbReference>
<organism evidence="10 11">
    <name type="scientific">Ascosphaera apis ARSEF 7405</name>
    <dbReference type="NCBI Taxonomy" id="392613"/>
    <lineage>
        <taxon>Eukaryota</taxon>
        <taxon>Fungi</taxon>
        <taxon>Dikarya</taxon>
        <taxon>Ascomycota</taxon>
        <taxon>Pezizomycotina</taxon>
        <taxon>Eurotiomycetes</taxon>
        <taxon>Eurotiomycetidae</taxon>
        <taxon>Onygenales</taxon>
        <taxon>Ascosphaeraceae</taxon>
        <taxon>Ascosphaera</taxon>
    </lineage>
</organism>
<dbReference type="Gene3D" id="3.40.30.10">
    <property type="entry name" value="Glutaredoxin"/>
    <property type="match status" value="1"/>
</dbReference>
<evidence type="ECO:0000313" key="10">
    <source>
        <dbReference type="EMBL" id="KZZ87003.1"/>
    </source>
</evidence>
<dbReference type="PROSITE" id="PS00460">
    <property type="entry name" value="GLUTATHIONE_PEROXID_1"/>
    <property type="match status" value="1"/>
</dbReference>
<dbReference type="AlphaFoldDB" id="A0A162I0F7"/>
<dbReference type="EMBL" id="AZGZ01000041">
    <property type="protein sequence ID" value="KZZ87003.1"/>
    <property type="molecule type" value="Genomic_DNA"/>
</dbReference>
<keyword evidence="2 8" id="KW-0575">Peroxidase</keyword>
<dbReference type="Proteomes" id="UP000242877">
    <property type="component" value="Unassembled WGS sequence"/>
</dbReference>
<comment type="catalytic activity">
    <reaction evidence="6">
        <text>a hydroperoxide + [thioredoxin]-dithiol = an alcohol + [thioredoxin]-disulfide + H2O</text>
        <dbReference type="Rhea" id="RHEA:62620"/>
        <dbReference type="Rhea" id="RHEA-COMP:10698"/>
        <dbReference type="Rhea" id="RHEA-COMP:10700"/>
        <dbReference type="ChEBI" id="CHEBI:15377"/>
        <dbReference type="ChEBI" id="CHEBI:29950"/>
        <dbReference type="ChEBI" id="CHEBI:30879"/>
        <dbReference type="ChEBI" id="CHEBI:35924"/>
        <dbReference type="ChEBI" id="CHEBI:50058"/>
        <dbReference type="EC" id="1.11.1.24"/>
    </reaction>
</comment>
<dbReference type="VEuPathDB" id="FungiDB:AAP_06038"/>
<evidence type="ECO:0000256" key="8">
    <source>
        <dbReference type="RuleBase" id="RU000499"/>
    </source>
</evidence>
<dbReference type="GO" id="GO:0005739">
    <property type="term" value="C:mitochondrion"/>
    <property type="evidence" value="ECO:0007669"/>
    <property type="project" value="EnsemblFungi"/>
</dbReference>
<comment type="similarity">
    <text evidence="1 8">Belongs to the glutathione peroxidase family.</text>
</comment>
<evidence type="ECO:0000256" key="7">
    <source>
        <dbReference type="PIRSR" id="PIRSR000303-1"/>
    </source>
</evidence>
<feature type="region of interest" description="Disordered" evidence="9">
    <location>
        <begin position="169"/>
        <end position="197"/>
    </location>
</feature>
<dbReference type="GO" id="GO:0042744">
    <property type="term" value="P:hydrogen peroxide catabolic process"/>
    <property type="evidence" value="ECO:0007669"/>
    <property type="project" value="EnsemblFungi"/>
</dbReference>
<proteinExistence type="inferred from homology"/>
<dbReference type="PIRSF" id="PIRSF000303">
    <property type="entry name" value="Glutathion_perox"/>
    <property type="match status" value="1"/>
</dbReference>
<feature type="compositionally biased region" description="Basic and acidic residues" evidence="9">
    <location>
        <begin position="169"/>
        <end position="178"/>
    </location>
</feature>
<feature type="active site" evidence="7">
    <location>
        <position position="41"/>
    </location>
</feature>
<sequence>MSSAHAMDFYDFEPKDAAGNPFPLHKLKGKVILIVNTASKCGFTPQYKGLEALYKDITTLYPNKFIILGFPCNQFGGQEPGSNSDIQTFCERNYGVSFPVLGKVDVNGDATEPVFTWLKTRLPGMLKLKRIKWNFEKFLVSADGQAVQRWSSISKPESMRETIISEIKKIPDVGEPADKPSQGEVVQEGEAKTGSNL</sequence>
<dbReference type="PANTHER" id="PTHR11592">
    <property type="entry name" value="GLUTATHIONE PEROXIDASE"/>
    <property type="match status" value="1"/>
</dbReference>
<keyword evidence="11" id="KW-1185">Reference proteome</keyword>
<dbReference type="InterPro" id="IPR000889">
    <property type="entry name" value="Glutathione_peroxidase"/>
</dbReference>
<protein>
    <recommendedName>
        <fullName evidence="8">Glutathione peroxidase</fullName>
    </recommendedName>
</protein>
<dbReference type="PRINTS" id="PR01011">
    <property type="entry name" value="GLUTPROXDASE"/>
</dbReference>
<dbReference type="CDD" id="cd00340">
    <property type="entry name" value="GSH_Peroxidase"/>
    <property type="match status" value="1"/>
</dbReference>
<evidence type="ECO:0000256" key="3">
    <source>
        <dbReference type="ARBA" id="ARBA00022862"/>
    </source>
</evidence>
<keyword evidence="3" id="KW-0049">Antioxidant</keyword>
<reference evidence="10 11" key="1">
    <citation type="journal article" date="2016" name="Genome Biol. Evol.">
        <title>Divergent and convergent evolution of fungal pathogenicity.</title>
        <authorList>
            <person name="Shang Y."/>
            <person name="Xiao G."/>
            <person name="Zheng P."/>
            <person name="Cen K."/>
            <person name="Zhan S."/>
            <person name="Wang C."/>
        </authorList>
    </citation>
    <scope>NUCLEOTIDE SEQUENCE [LARGE SCALE GENOMIC DNA]</scope>
    <source>
        <strain evidence="10 11">ARSEF 7405</strain>
    </source>
</reference>
<name>A0A162I0F7_9EURO</name>
<dbReference type="FunFam" id="3.40.30.10:FF:000010">
    <property type="entry name" value="Glutathione peroxidase"/>
    <property type="match status" value="1"/>
</dbReference>
<dbReference type="Pfam" id="PF00255">
    <property type="entry name" value="GSHPx"/>
    <property type="match status" value="1"/>
</dbReference>
<dbReference type="GO" id="GO:0005829">
    <property type="term" value="C:cytosol"/>
    <property type="evidence" value="ECO:0007669"/>
    <property type="project" value="EnsemblFungi"/>
</dbReference>
<dbReference type="PANTHER" id="PTHR11592:SF78">
    <property type="entry name" value="GLUTATHIONE PEROXIDASE"/>
    <property type="match status" value="1"/>
</dbReference>
<comment type="caution">
    <text evidence="10">The sequence shown here is derived from an EMBL/GenBank/DDBJ whole genome shotgun (WGS) entry which is preliminary data.</text>
</comment>
<dbReference type="GO" id="GO:0008379">
    <property type="term" value="F:thioredoxin peroxidase activity"/>
    <property type="evidence" value="ECO:0007669"/>
    <property type="project" value="EnsemblFungi"/>
</dbReference>
<dbReference type="GO" id="GO:0045454">
    <property type="term" value="P:cell redox homeostasis"/>
    <property type="evidence" value="ECO:0007669"/>
    <property type="project" value="EnsemblFungi"/>
</dbReference>
<accession>A0A162I0F7</accession>
<dbReference type="PROSITE" id="PS00763">
    <property type="entry name" value="GLUTATHIONE_PEROXID_2"/>
    <property type="match status" value="1"/>
</dbReference>
<evidence type="ECO:0000256" key="4">
    <source>
        <dbReference type="ARBA" id="ARBA00023002"/>
    </source>
</evidence>
<evidence type="ECO:0000256" key="1">
    <source>
        <dbReference type="ARBA" id="ARBA00006926"/>
    </source>
</evidence>
<dbReference type="OrthoDB" id="446890at2759"/>
<dbReference type="InterPro" id="IPR036249">
    <property type="entry name" value="Thioredoxin-like_sf"/>
</dbReference>
<evidence type="ECO:0000256" key="5">
    <source>
        <dbReference type="ARBA" id="ARBA00023284"/>
    </source>
</evidence>
<keyword evidence="4 8" id="KW-0560">Oxidoreductase</keyword>
<dbReference type="InterPro" id="IPR029759">
    <property type="entry name" value="GPX_AS"/>
</dbReference>
<dbReference type="InterPro" id="IPR029760">
    <property type="entry name" value="GPX_CS"/>
</dbReference>
<keyword evidence="5" id="KW-0676">Redox-active center</keyword>
<gene>
    <name evidence="10" type="ORF">AAP_06038</name>
</gene>
<evidence type="ECO:0000256" key="9">
    <source>
        <dbReference type="SAM" id="MobiDB-lite"/>
    </source>
</evidence>
<evidence type="ECO:0000256" key="6">
    <source>
        <dbReference type="ARBA" id="ARBA00049091"/>
    </source>
</evidence>